<keyword evidence="1" id="KW-0732">Signal</keyword>
<feature type="chain" id="PRO_5028819336" description="DOMON domain-containing protein" evidence="1">
    <location>
        <begin position="18"/>
        <end position="222"/>
    </location>
</feature>
<dbReference type="PANTHER" id="PTHR47797">
    <property type="entry name" value="DEHYDROGENASE, PUTATIVE (AFU_ORTHOLOGUE AFUA_8G05805)-RELATED"/>
    <property type="match status" value="1"/>
</dbReference>
<gene>
    <name evidence="3" type="ORF">BDV95DRAFT_679080</name>
</gene>
<comment type="caution">
    <text evidence="3">The sequence shown here is derived from an EMBL/GenBank/DDBJ whole genome shotgun (WGS) entry which is preliminary data.</text>
</comment>
<dbReference type="OrthoDB" id="413885at2759"/>
<feature type="signal peptide" evidence="1">
    <location>
        <begin position="1"/>
        <end position="17"/>
    </location>
</feature>
<dbReference type="CDD" id="cd09630">
    <property type="entry name" value="CDH_like_cytochrome"/>
    <property type="match status" value="1"/>
</dbReference>
<name>A0A7C8M5B4_9PLEO</name>
<sequence>MRCTVAWAAALAGLALGRPAPENKAALAPRAGQAIVDSETGFTFSEYRAPNTLNSNIIYRIAVPQGATAPFDLVVQVIAPSSVGWAGLGFGGSMVRNPLAVGYANGQKATVSSRWATGHSEPASYSGASYKLLSTGNKVNSTHWQYTAKCSGCSQWQGSSGIQRINAAGSGRLAWAASLTKVPQPGSNSSSLTMHSAFNYWSHDFYTGANANFAELLARNGG</sequence>
<dbReference type="InterPro" id="IPR015920">
    <property type="entry name" value="Cellobiose_DH-like_cyt"/>
</dbReference>
<dbReference type="SMART" id="SM00664">
    <property type="entry name" value="DoH"/>
    <property type="match status" value="1"/>
</dbReference>
<dbReference type="Gene3D" id="2.60.40.1210">
    <property type="entry name" value="Cellobiose dehydrogenase, cytochrome domain"/>
    <property type="match status" value="1"/>
</dbReference>
<dbReference type="InterPro" id="IPR005018">
    <property type="entry name" value="DOMON_domain"/>
</dbReference>
<protein>
    <recommendedName>
        <fullName evidence="2">DOMON domain-containing protein</fullName>
    </recommendedName>
</protein>
<dbReference type="PANTHER" id="PTHR47797:SF5">
    <property type="entry name" value="CELLOBIOSE DEHYDROGENASE CYTOCHROME DOMAIN-CONTAINING PROTEIN"/>
    <property type="match status" value="1"/>
</dbReference>
<proteinExistence type="predicted"/>
<feature type="domain" description="DOMON" evidence="2">
    <location>
        <begin position="85"/>
        <end position="178"/>
    </location>
</feature>
<dbReference type="AlphaFoldDB" id="A0A7C8M5B4"/>
<evidence type="ECO:0000256" key="1">
    <source>
        <dbReference type="SAM" id="SignalP"/>
    </source>
</evidence>
<evidence type="ECO:0000313" key="4">
    <source>
        <dbReference type="Proteomes" id="UP000481861"/>
    </source>
</evidence>
<dbReference type="SUPFAM" id="SSF49344">
    <property type="entry name" value="CBD9-like"/>
    <property type="match status" value="1"/>
</dbReference>
<dbReference type="Pfam" id="PF16010">
    <property type="entry name" value="CDH-cyt"/>
    <property type="match status" value="1"/>
</dbReference>
<organism evidence="3 4">
    <name type="scientific">Massariosphaeria phaeospora</name>
    <dbReference type="NCBI Taxonomy" id="100035"/>
    <lineage>
        <taxon>Eukaryota</taxon>
        <taxon>Fungi</taxon>
        <taxon>Dikarya</taxon>
        <taxon>Ascomycota</taxon>
        <taxon>Pezizomycotina</taxon>
        <taxon>Dothideomycetes</taxon>
        <taxon>Pleosporomycetidae</taxon>
        <taxon>Pleosporales</taxon>
        <taxon>Pleosporales incertae sedis</taxon>
        <taxon>Massariosphaeria</taxon>
    </lineage>
</organism>
<reference evidence="3 4" key="1">
    <citation type="submission" date="2020-01" db="EMBL/GenBank/DDBJ databases">
        <authorList>
            <consortium name="DOE Joint Genome Institute"/>
            <person name="Haridas S."/>
            <person name="Albert R."/>
            <person name="Binder M."/>
            <person name="Bloem J."/>
            <person name="Labutti K."/>
            <person name="Salamov A."/>
            <person name="Andreopoulos B."/>
            <person name="Baker S.E."/>
            <person name="Barry K."/>
            <person name="Bills G."/>
            <person name="Bluhm B.H."/>
            <person name="Cannon C."/>
            <person name="Castanera R."/>
            <person name="Culley D.E."/>
            <person name="Daum C."/>
            <person name="Ezra D."/>
            <person name="Gonzalez J.B."/>
            <person name="Henrissat B."/>
            <person name="Kuo A."/>
            <person name="Liang C."/>
            <person name="Lipzen A."/>
            <person name="Lutzoni F."/>
            <person name="Magnuson J."/>
            <person name="Mondo S."/>
            <person name="Nolan M."/>
            <person name="Ohm R."/>
            <person name="Pangilinan J."/>
            <person name="Park H.-J.H."/>
            <person name="Ramirez L."/>
            <person name="Alfaro M."/>
            <person name="Sun H."/>
            <person name="Tritt A."/>
            <person name="Yoshinaga Y."/>
            <person name="Zwiers L.-H.L."/>
            <person name="Turgeon B.G."/>
            <person name="Goodwin S.B."/>
            <person name="Spatafora J.W."/>
            <person name="Crous P.W."/>
            <person name="Grigoriev I.V."/>
        </authorList>
    </citation>
    <scope>NUCLEOTIDE SEQUENCE [LARGE SCALE GENOMIC DNA]</scope>
    <source>
        <strain evidence="3 4">CBS 611.86</strain>
    </source>
</reference>
<accession>A0A7C8M5B4</accession>
<keyword evidence="4" id="KW-1185">Reference proteome</keyword>
<dbReference type="EMBL" id="JAADJZ010000021">
    <property type="protein sequence ID" value="KAF2867855.1"/>
    <property type="molecule type" value="Genomic_DNA"/>
</dbReference>
<evidence type="ECO:0000313" key="3">
    <source>
        <dbReference type="EMBL" id="KAF2867855.1"/>
    </source>
</evidence>
<dbReference type="Proteomes" id="UP000481861">
    <property type="component" value="Unassembled WGS sequence"/>
</dbReference>
<evidence type="ECO:0000259" key="2">
    <source>
        <dbReference type="SMART" id="SM00664"/>
    </source>
</evidence>